<dbReference type="FunFam" id="3.80.10.10:FF:001164">
    <property type="entry name" value="GH01279p"/>
    <property type="match status" value="1"/>
</dbReference>
<keyword evidence="6" id="KW-1185">Reference proteome</keyword>
<dbReference type="PANTHER" id="PTHR24369:SF210">
    <property type="entry name" value="CHAOPTIN-RELATED"/>
    <property type="match status" value="1"/>
</dbReference>
<evidence type="ECO:0000256" key="2">
    <source>
        <dbReference type="ARBA" id="ARBA00022729"/>
    </source>
</evidence>
<keyword evidence="4" id="KW-0472">Membrane</keyword>
<evidence type="ECO:0000313" key="5">
    <source>
        <dbReference type="EMBL" id="CAK1584859.1"/>
    </source>
</evidence>
<dbReference type="InterPro" id="IPR003591">
    <property type="entry name" value="Leu-rich_rpt_typical-subtyp"/>
</dbReference>
<dbReference type="GO" id="GO:0005886">
    <property type="term" value="C:plasma membrane"/>
    <property type="evidence" value="ECO:0007669"/>
    <property type="project" value="TreeGrafter"/>
</dbReference>
<evidence type="ECO:0000313" key="6">
    <source>
        <dbReference type="Proteomes" id="UP001314205"/>
    </source>
</evidence>
<dbReference type="InterPro" id="IPR001611">
    <property type="entry name" value="Leu-rich_rpt"/>
</dbReference>
<reference evidence="5 6" key="1">
    <citation type="submission" date="2023-11" db="EMBL/GenBank/DDBJ databases">
        <authorList>
            <person name="Hedman E."/>
            <person name="Englund M."/>
            <person name="Stromberg M."/>
            <person name="Nyberg Akerstrom W."/>
            <person name="Nylinder S."/>
            <person name="Jareborg N."/>
            <person name="Kallberg Y."/>
            <person name="Kronander E."/>
        </authorList>
    </citation>
    <scope>NUCLEOTIDE SEQUENCE [LARGE SCALE GENOMIC DNA]</scope>
</reference>
<dbReference type="SUPFAM" id="SSF52058">
    <property type="entry name" value="L domain-like"/>
    <property type="match status" value="2"/>
</dbReference>
<dbReference type="InterPro" id="IPR050541">
    <property type="entry name" value="LRR_TM_domain-containing"/>
</dbReference>
<keyword evidence="3" id="KW-0677">Repeat</keyword>
<dbReference type="Pfam" id="PF13855">
    <property type="entry name" value="LRR_8"/>
    <property type="match status" value="6"/>
</dbReference>
<dbReference type="Proteomes" id="UP001314205">
    <property type="component" value="Unassembled WGS sequence"/>
</dbReference>
<dbReference type="PROSITE" id="PS51450">
    <property type="entry name" value="LRR"/>
    <property type="match status" value="8"/>
</dbReference>
<keyword evidence="4" id="KW-1133">Transmembrane helix</keyword>
<organism evidence="5 6">
    <name type="scientific">Parnassius mnemosyne</name>
    <name type="common">clouded apollo</name>
    <dbReference type="NCBI Taxonomy" id="213953"/>
    <lineage>
        <taxon>Eukaryota</taxon>
        <taxon>Metazoa</taxon>
        <taxon>Ecdysozoa</taxon>
        <taxon>Arthropoda</taxon>
        <taxon>Hexapoda</taxon>
        <taxon>Insecta</taxon>
        <taxon>Pterygota</taxon>
        <taxon>Neoptera</taxon>
        <taxon>Endopterygota</taxon>
        <taxon>Lepidoptera</taxon>
        <taxon>Glossata</taxon>
        <taxon>Ditrysia</taxon>
        <taxon>Papilionoidea</taxon>
        <taxon>Papilionidae</taxon>
        <taxon>Parnassiinae</taxon>
        <taxon>Parnassini</taxon>
        <taxon>Parnassius</taxon>
        <taxon>Driopa</taxon>
    </lineage>
</organism>
<dbReference type="SMART" id="SM00369">
    <property type="entry name" value="LRR_TYP"/>
    <property type="match status" value="16"/>
</dbReference>
<keyword evidence="4" id="KW-0812">Transmembrane</keyword>
<evidence type="ECO:0000256" key="3">
    <source>
        <dbReference type="ARBA" id="ARBA00022737"/>
    </source>
</evidence>
<keyword evidence="2" id="KW-0732">Signal</keyword>
<keyword evidence="1" id="KW-0433">Leucine-rich repeat</keyword>
<dbReference type="SMART" id="SM00365">
    <property type="entry name" value="LRR_SD22"/>
    <property type="match status" value="8"/>
</dbReference>
<feature type="transmembrane region" description="Helical" evidence="4">
    <location>
        <begin position="1142"/>
        <end position="1163"/>
    </location>
</feature>
<dbReference type="PANTHER" id="PTHR24369">
    <property type="entry name" value="ANTIGEN BSP, PUTATIVE-RELATED"/>
    <property type="match status" value="1"/>
</dbReference>
<dbReference type="InterPro" id="IPR032675">
    <property type="entry name" value="LRR_dom_sf"/>
</dbReference>
<dbReference type="EMBL" id="CAVLGL010000068">
    <property type="protein sequence ID" value="CAK1584859.1"/>
    <property type="molecule type" value="Genomic_DNA"/>
</dbReference>
<accession>A0AAV1KSK1</accession>
<proteinExistence type="predicted"/>
<evidence type="ECO:0008006" key="7">
    <source>
        <dbReference type="Google" id="ProtNLM"/>
    </source>
</evidence>
<comment type="caution">
    <text evidence="5">The sequence shown here is derived from an EMBL/GenBank/DDBJ whole genome shotgun (WGS) entry which is preliminary data.</text>
</comment>
<gene>
    <name evidence="5" type="ORF">PARMNEM_LOCUS6030</name>
</gene>
<sequence length="1192" mass="136026">MGDININIIQGNKDKDGEPYLNLTAGLGLLPGHTYPTHINNCLDDVMVKTVLNTQIMVLDSVITDHSLILTNVSLNPKRKPNNIFIDKINHDDAIKSIESADFSLISSTSNADTAAEKLVDLLTSAIKKTTVKIKIPRAKRTLKAWMTSGLIRYSVERANYYFSTLGRKLADKILANGTKPANVNTMPWSLNSFVLDSPDELEVETILMGLINDCAIGIIFLILFVSITKAVAKFGMECNLNFDKELCIYNLNCTGNIDPYVADYNNIACSNNIYVNGMQLIPVHIAYREVLQDNNYDEHISIGNDPNNYVTMAIVQLDLSHNQLKLHPTLNYMPHLMLLNISHNNLIVAKLSNNIEFQYLKSVDFSYNMIKLIEVNQAEYAYVELIDVDLSHNLIEEIPESIFSSFSQMQYLNLKNNRLHTLNILCFEGIKNLQRLQLGHNEIVDINSSFLRFKDLQELSLEHNRIERILSRDFQNLFNLNKLYLSNNNISYIEKSSFDKMTYLNTLDLSDNFLFAIDKEVFSNTRYLQYVDLSRNKLKHMSKELFRGKNISFFSIQNNIIEGELVTGMFIGLSDITELDISNQYLTSIEDYAFMGLDNLEILLLNDNKIKSLSNKSFRYLQNVKEINLSNNKLIKINFEKIDLLNLGYLSLRNNLINDIKQEDFNKLTHLQVLDLSNNNISKIESSSFKELQHLEFFNLFNNPLLIFLDSNSFDGLHEIDNKSFLERKSLHHIDLSFNPILLLKLICFSTLNDLRSLNLSGIVSNINFIDMNKTMLTELQLSYARIQNITTLHLSSLKNLEKLVITNNAVSEVDKNAFLNVSCLQYLDLSYNMIKYVQPGAFKTNYGLKFLNVSHNFLVNINYGISHGLINLNILDLSFNQIESLEYDKIMGAVNLNTLIIDNNKISNINIKFPYTPLSKLSIGGNPISCRKILELIQDSDIEITAIRRDVHSENIKGITCNNQYTSIRDTLSTQEETNSVQILNELKTILVNSSISKTYEPLKFDGKNYFANITERIQMYNNDVMKQLSRLNDAALSIDRDNNRTNSLLERLLKVIVAMHTTVKPSLSPLVKDNATFNNIISHIHQIKQELQSDLVVQKESIMSEIDSKISLAMATKEPIKEKLSNTEGSLATQNKFNFIEICVSLTLIIIIVLLLFIAYKKFNRSCTSWRSTSFSRQHIAESLENSNL</sequence>
<evidence type="ECO:0000256" key="4">
    <source>
        <dbReference type="SAM" id="Phobius"/>
    </source>
</evidence>
<dbReference type="AlphaFoldDB" id="A0AAV1KSK1"/>
<name>A0AAV1KSK1_9NEOP</name>
<dbReference type="Gene3D" id="3.80.10.10">
    <property type="entry name" value="Ribonuclease Inhibitor"/>
    <property type="match status" value="5"/>
</dbReference>
<evidence type="ECO:0000256" key="1">
    <source>
        <dbReference type="ARBA" id="ARBA00022614"/>
    </source>
</evidence>
<protein>
    <recommendedName>
        <fullName evidence="7">Chaoptin</fullName>
    </recommendedName>
</protein>